<organism evidence="1">
    <name type="scientific">Cucumis melo</name>
    <name type="common">Muskmelon</name>
    <dbReference type="NCBI Taxonomy" id="3656"/>
    <lineage>
        <taxon>Eukaryota</taxon>
        <taxon>Viridiplantae</taxon>
        <taxon>Streptophyta</taxon>
        <taxon>Embryophyta</taxon>
        <taxon>Tracheophyta</taxon>
        <taxon>Spermatophyta</taxon>
        <taxon>Magnoliopsida</taxon>
        <taxon>eudicotyledons</taxon>
        <taxon>Gunneridae</taxon>
        <taxon>Pentapetalae</taxon>
        <taxon>rosids</taxon>
        <taxon>fabids</taxon>
        <taxon>Cucurbitales</taxon>
        <taxon>Cucurbitaceae</taxon>
        <taxon>Benincaseae</taxon>
        <taxon>Cucumis</taxon>
    </lineage>
</organism>
<accession>A0A9I9EIL0</accession>
<name>A0A9I9EIL0_CUCME</name>
<sequence length="109" mass="12935">MVYFIERFLSEVRHLVVLSNRNQPRDDGLSLLVEKPWAGSFADYWPCLDNNSIFPRLYVEIPLSEGKPHEYFFYWTMMLSIKFLEKLAVDGPIFNPPRSIILYVLELMF</sequence>
<protein>
    <submittedName>
        <fullName evidence="1">Uncharacterized protein</fullName>
    </submittedName>
</protein>
<dbReference type="EnsemblPlants" id="MELO3C034272.2.1">
    <property type="protein sequence ID" value="MELO3C034272.2.1"/>
    <property type="gene ID" value="MELO3C034272.2"/>
</dbReference>
<dbReference type="Gramene" id="MELO3C034272.2.1">
    <property type="protein sequence ID" value="MELO3C034272.2.1"/>
    <property type="gene ID" value="MELO3C034272.2"/>
</dbReference>
<proteinExistence type="predicted"/>
<reference evidence="1" key="1">
    <citation type="submission" date="2023-03" db="UniProtKB">
        <authorList>
            <consortium name="EnsemblPlants"/>
        </authorList>
    </citation>
    <scope>IDENTIFICATION</scope>
</reference>
<dbReference type="AlphaFoldDB" id="A0A9I9EIL0"/>
<evidence type="ECO:0000313" key="1">
    <source>
        <dbReference type="EnsemblPlants" id="MELO3C034272.2.1"/>
    </source>
</evidence>